<keyword evidence="2" id="KW-1185">Reference proteome</keyword>
<comment type="caution">
    <text evidence="1">The sequence shown here is derived from an EMBL/GenBank/DDBJ whole genome shotgun (WGS) entry which is preliminary data.</text>
</comment>
<organism evidence="1 2">
    <name type="scientific">Frankliniella fusca</name>
    <dbReference type="NCBI Taxonomy" id="407009"/>
    <lineage>
        <taxon>Eukaryota</taxon>
        <taxon>Metazoa</taxon>
        <taxon>Ecdysozoa</taxon>
        <taxon>Arthropoda</taxon>
        <taxon>Hexapoda</taxon>
        <taxon>Insecta</taxon>
        <taxon>Pterygota</taxon>
        <taxon>Neoptera</taxon>
        <taxon>Paraneoptera</taxon>
        <taxon>Thysanoptera</taxon>
        <taxon>Terebrantia</taxon>
        <taxon>Thripoidea</taxon>
        <taxon>Thripidae</taxon>
        <taxon>Frankliniella</taxon>
    </lineage>
</organism>
<dbReference type="EMBL" id="JAHWGI010000970">
    <property type="protein sequence ID" value="KAK3919134.1"/>
    <property type="molecule type" value="Genomic_DNA"/>
</dbReference>
<dbReference type="AlphaFoldDB" id="A0AAE1HD85"/>
<proteinExistence type="predicted"/>
<dbReference type="GO" id="GO:0003964">
    <property type="term" value="F:RNA-directed DNA polymerase activity"/>
    <property type="evidence" value="ECO:0007669"/>
    <property type="project" value="UniProtKB-KW"/>
</dbReference>
<protein>
    <submittedName>
        <fullName evidence="1">RNA-directed DNA polymerase from mobile element jockey</fullName>
    </submittedName>
</protein>
<reference evidence="1" key="1">
    <citation type="submission" date="2021-07" db="EMBL/GenBank/DDBJ databases">
        <authorList>
            <person name="Catto M.A."/>
            <person name="Jacobson A."/>
            <person name="Kennedy G."/>
            <person name="Labadie P."/>
            <person name="Hunt B.G."/>
            <person name="Srinivasan R."/>
        </authorList>
    </citation>
    <scope>NUCLEOTIDE SEQUENCE</scope>
    <source>
        <strain evidence="1">PL_HMW_Pooled</strain>
        <tissue evidence="1">Head</tissue>
    </source>
</reference>
<dbReference type="Proteomes" id="UP001219518">
    <property type="component" value="Unassembled WGS sequence"/>
</dbReference>
<dbReference type="PANTHER" id="PTHR33332">
    <property type="entry name" value="REVERSE TRANSCRIPTASE DOMAIN-CONTAINING PROTEIN"/>
    <property type="match status" value="1"/>
</dbReference>
<evidence type="ECO:0000313" key="2">
    <source>
        <dbReference type="Proteomes" id="UP001219518"/>
    </source>
</evidence>
<evidence type="ECO:0000313" key="1">
    <source>
        <dbReference type="EMBL" id="KAK3919134.1"/>
    </source>
</evidence>
<sequence length="333" mass="38488">MDQITNKIIKLCEDELIPIIKDLVNISFQQGKVPSRLKIARVLPVFKKGAKDDVSNNRPISILPPISKIFEMAFRVRIINYLDTLDFLTNKQYGFRKNTNTNFAALDITTEEHLINQMKEDMAKLMDWMELNGLFINLEKTQFIIFKKPVAITPQIAEFTFRDHKILRTDSFKFLGLQLDENLLWDRHIQDICKKISPVVGVLYRLRNIFDHTSKRALYYGLIHSRLSYMAAIRGTANSSRLYPLKILQKRAIKTLFGYNYRTDSEQIFRETSILMILKAQATTCLAITKGFRTCNTSFKLNQDIHSKIKVSIGTFPDQPNMESKPSGDLESP</sequence>
<keyword evidence="1" id="KW-0695">RNA-directed DNA polymerase</keyword>
<reference evidence="1" key="2">
    <citation type="journal article" date="2023" name="BMC Genomics">
        <title>Pest status, molecular evolution, and epigenetic factors derived from the genome assembly of Frankliniella fusca, a thysanopteran phytovirus vector.</title>
        <authorList>
            <person name="Catto M.A."/>
            <person name="Labadie P.E."/>
            <person name="Jacobson A.L."/>
            <person name="Kennedy G.G."/>
            <person name="Srinivasan R."/>
            <person name="Hunt B.G."/>
        </authorList>
    </citation>
    <scope>NUCLEOTIDE SEQUENCE</scope>
    <source>
        <strain evidence="1">PL_HMW_Pooled</strain>
    </source>
</reference>
<name>A0AAE1HD85_9NEOP</name>
<keyword evidence="1" id="KW-0808">Transferase</keyword>
<accession>A0AAE1HD85</accession>
<gene>
    <name evidence="1" type="ORF">KUF71_008283</name>
</gene>
<keyword evidence="1" id="KW-0548">Nucleotidyltransferase</keyword>